<dbReference type="NCBIfam" id="TIGR01746">
    <property type="entry name" value="Thioester-redct"/>
    <property type="match status" value="1"/>
</dbReference>
<dbReference type="InterPro" id="IPR000873">
    <property type="entry name" value="AMP-dep_synth/lig_dom"/>
</dbReference>
<dbReference type="SUPFAM" id="SSF47336">
    <property type="entry name" value="ACP-like"/>
    <property type="match status" value="1"/>
</dbReference>
<dbReference type="SUPFAM" id="SSF56801">
    <property type="entry name" value="Acetyl-CoA synthetase-like"/>
    <property type="match status" value="1"/>
</dbReference>
<dbReference type="RefSeq" id="WP_192038668.1">
    <property type="nucleotide sequence ID" value="NZ_JACYWE010000003.1"/>
</dbReference>
<evidence type="ECO:0000259" key="6">
    <source>
        <dbReference type="PROSITE" id="PS50075"/>
    </source>
</evidence>
<dbReference type="NCBIfam" id="NF041592">
    <property type="entry name" value="carboxyl_red"/>
    <property type="match status" value="1"/>
</dbReference>
<accession>A0A927JBF8</accession>
<name>A0A927JBF8_9ACTN</name>
<organism evidence="7 8">
    <name type="scientific">Lolliginicoccus lacisalsi</name>
    <dbReference type="NCBI Taxonomy" id="2742202"/>
    <lineage>
        <taxon>Bacteria</taxon>
        <taxon>Bacillati</taxon>
        <taxon>Actinomycetota</taxon>
        <taxon>Actinomycetes</taxon>
        <taxon>Mycobacteriales</taxon>
        <taxon>Hoyosellaceae</taxon>
        <taxon>Lolliginicoccus</taxon>
    </lineage>
</organism>
<keyword evidence="2" id="KW-0597">Phosphoprotein</keyword>
<dbReference type="Proteomes" id="UP000642993">
    <property type="component" value="Unassembled WGS sequence"/>
</dbReference>
<dbReference type="Pfam" id="PF00550">
    <property type="entry name" value="PP-binding"/>
    <property type="match status" value="1"/>
</dbReference>
<dbReference type="PROSITE" id="PS50075">
    <property type="entry name" value="CARRIER"/>
    <property type="match status" value="1"/>
</dbReference>
<dbReference type="InterPro" id="IPR036736">
    <property type="entry name" value="ACP-like_sf"/>
</dbReference>
<dbReference type="Pfam" id="PF07993">
    <property type="entry name" value="NAD_binding_4"/>
    <property type="match status" value="1"/>
</dbReference>
<dbReference type="EMBL" id="JACYWE010000003">
    <property type="protein sequence ID" value="MBD8506214.1"/>
    <property type="molecule type" value="Genomic_DNA"/>
</dbReference>
<dbReference type="InterPro" id="IPR013120">
    <property type="entry name" value="FAR_NAD-bd"/>
</dbReference>
<dbReference type="InterPro" id="IPR036291">
    <property type="entry name" value="NAD(P)-bd_dom_sf"/>
</dbReference>
<dbReference type="GO" id="GO:0004467">
    <property type="term" value="F:long-chain fatty acid-CoA ligase activity"/>
    <property type="evidence" value="ECO:0007669"/>
    <property type="project" value="TreeGrafter"/>
</dbReference>
<dbReference type="PANTHER" id="PTHR43272">
    <property type="entry name" value="LONG-CHAIN-FATTY-ACID--COA LIGASE"/>
    <property type="match status" value="1"/>
</dbReference>
<dbReference type="GO" id="GO:0016620">
    <property type="term" value="F:oxidoreductase activity, acting on the aldehyde or oxo group of donors, NAD or NADP as acceptor"/>
    <property type="evidence" value="ECO:0007669"/>
    <property type="project" value="InterPro"/>
</dbReference>
<evidence type="ECO:0000256" key="1">
    <source>
        <dbReference type="ARBA" id="ARBA00022450"/>
    </source>
</evidence>
<dbReference type="PROSITE" id="PS00455">
    <property type="entry name" value="AMP_BINDING"/>
    <property type="match status" value="1"/>
</dbReference>
<evidence type="ECO:0000313" key="8">
    <source>
        <dbReference type="Proteomes" id="UP000642993"/>
    </source>
</evidence>
<dbReference type="AlphaFoldDB" id="A0A927JBF8"/>
<dbReference type="SUPFAM" id="SSF51735">
    <property type="entry name" value="NAD(P)-binding Rossmann-fold domains"/>
    <property type="match status" value="1"/>
</dbReference>
<dbReference type="GO" id="GO:0031177">
    <property type="term" value="F:phosphopantetheine binding"/>
    <property type="evidence" value="ECO:0007669"/>
    <property type="project" value="InterPro"/>
</dbReference>
<keyword evidence="3" id="KW-0547">Nucleotide-binding</keyword>
<proteinExistence type="predicted"/>
<sequence>MTGTARTATATSTTARSAAGTTTPGPAETVAALLHHHADRPALGDRERIAHTDPTTGEQHVTLQPRFTTVTFRELAERITSLAAHWSATPALQPGDMVAVIGFASIDYTVIDLAITHLGAVSVPLQADAPVPQLAAILAETEPRILATSINNLGKAAELARATPSIEQVIIFDVLPGLASHEQSIARLRADGTINVLALTDAIARGAERPKPPPFRPAPGEEPLALLIYTSGSTGTPKGAMYTTRMLAHLWAEPDDEDSDPAPPAYLHYMPMSHVYGRMWLLRGLALGGTGFFAAAPDMSTLFEDLALVRPTAVNLVPRVAELLHQRYRAAARRAGITSTDAFEVNDALATATRQAMLGDRLQHAVVGSAPLTPELRRFLKGFLAVPLRDGYGSTETSGGVVTNTVVMRPPVLDYKLVDAPELGYLTTDEPHPRGELLIKATTVFPGYYRRPDATAQVFDEDGFYRTGDIVAEIAPDRLVYVDRRNNVLKLAQGEFVAIARLEALYSASPLIDQVFLYGNSARSYLLAVVEPSEQARARPGAIPETLRAAFEEVAERHELAAYEVPREIVLADEPFTTANGLLTGIGKLARPRLAELYGPRLEDLYVQLDTTEIDQVASLREQRDHRPVVEVLLDLVQARIGSAEADVPFTDLGGDSLAAMSVATGIEEIYDLAIAVHEIISPTATLASLAARIEQQRTTAPGDSVFSAIHGHRPAVTRASDIQLAKLLDATTLRSATDLPLATGEPRTVLLTGATGYLGRFVCLEYLEQLATTGGTLICLVRGRDETDARARLDAAFDSGDPELLAHYQELATDHLEVIAGDAAAPRFGLASHQWLDLARRTDLIVHVAALVNHVLPYPELFEPNVIGTARVIELAATTTRKPVHFLSTVAVTLLDDGSRLAEDSDIREASPARAVSDGYANGYATSKWASEVLLREAHEHLGIPVTVFRSGMILAHSRYTGQLNVPDNFTRLLLSVLATGLAPGSFYRRGPAAQRAHYDGIPVDFTAAAVRRLGQAAGDSYRTFNVLSTHDDGISLDTFIDWLIEDGHPITRIDDHRAWVARISAAMEALPEQQRQHTVLPLMHAYQRPATSHAEDPVLTARFREAIAQHGVAGQHAVPSLDHALISKYARDLAALGLLRMPAR</sequence>
<dbReference type="PANTHER" id="PTHR43272:SF33">
    <property type="entry name" value="AMP-BINDING DOMAIN-CONTAINING PROTEIN-RELATED"/>
    <property type="match status" value="1"/>
</dbReference>
<keyword evidence="8" id="KW-1185">Reference proteome</keyword>
<keyword evidence="4" id="KW-0067">ATP-binding</keyword>
<evidence type="ECO:0000256" key="2">
    <source>
        <dbReference type="ARBA" id="ARBA00022553"/>
    </source>
</evidence>
<evidence type="ECO:0000313" key="7">
    <source>
        <dbReference type="EMBL" id="MBD8506214.1"/>
    </source>
</evidence>
<feature type="domain" description="Carrier" evidence="6">
    <location>
        <begin position="619"/>
        <end position="698"/>
    </location>
</feature>
<dbReference type="InterPro" id="IPR009081">
    <property type="entry name" value="PP-bd_ACP"/>
</dbReference>
<dbReference type="Gene3D" id="1.10.1200.10">
    <property type="entry name" value="ACP-like"/>
    <property type="match status" value="1"/>
</dbReference>
<reference evidence="7" key="1">
    <citation type="submission" date="2020-09" db="EMBL/GenBank/DDBJ databases">
        <title>Hoyosella lacisalsi sp. nov., a halotolerant actinobacterium isolated from soil of Lake Gudzhirganskoe.</title>
        <authorList>
            <person name="Yang Q."/>
            <person name="Guo P.Y."/>
            <person name="Liu S.W."/>
            <person name="Li F.N."/>
            <person name="Sun C.H."/>
        </authorList>
    </citation>
    <scope>NUCLEOTIDE SEQUENCE</scope>
    <source>
        <strain evidence="7">G463</strain>
    </source>
</reference>
<comment type="caution">
    <text evidence="7">The sequence shown here is derived from an EMBL/GenBank/DDBJ whole genome shotgun (WGS) entry which is preliminary data.</text>
</comment>
<evidence type="ECO:0000256" key="5">
    <source>
        <dbReference type="SAM" id="MobiDB-lite"/>
    </source>
</evidence>
<gene>
    <name evidence="7" type="ORF">HT102_06935</name>
</gene>
<dbReference type="InterPro" id="IPR010080">
    <property type="entry name" value="Thioester_reductase-like_dom"/>
</dbReference>
<protein>
    <submittedName>
        <fullName evidence="7">Thioester reductase domain-containing protein</fullName>
    </submittedName>
</protein>
<dbReference type="InterPro" id="IPR042099">
    <property type="entry name" value="ANL_N_sf"/>
</dbReference>
<dbReference type="InterPro" id="IPR020845">
    <property type="entry name" value="AMP-binding_CS"/>
</dbReference>
<dbReference type="InterPro" id="IPR046407">
    <property type="entry name" value="CAR"/>
</dbReference>
<dbReference type="Gene3D" id="3.40.50.720">
    <property type="entry name" value="NAD(P)-binding Rossmann-like Domain"/>
    <property type="match status" value="1"/>
</dbReference>
<dbReference type="CDD" id="cd05235">
    <property type="entry name" value="SDR_e1"/>
    <property type="match status" value="1"/>
</dbReference>
<dbReference type="GO" id="GO:0005524">
    <property type="term" value="F:ATP binding"/>
    <property type="evidence" value="ECO:0007669"/>
    <property type="project" value="UniProtKB-KW"/>
</dbReference>
<evidence type="ECO:0000256" key="3">
    <source>
        <dbReference type="ARBA" id="ARBA00022741"/>
    </source>
</evidence>
<keyword evidence="1" id="KW-0596">Phosphopantetheine</keyword>
<feature type="region of interest" description="Disordered" evidence="5">
    <location>
        <begin position="1"/>
        <end position="26"/>
    </location>
</feature>
<evidence type="ECO:0000256" key="4">
    <source>
        <dbReference type="ARBA" id="ARBA00022840"/>
    </source>
</evidence>
<dbReference type="GO" id="GO:0016020">
    <property type="term" value="C:membrane"/>
    <property type="evidence" value="ECO:0007669"/>
    <property type="project" value="TreeGrafter"/>
</dbReference>
<dbReference type="GO" id="GO:0050661">
    <property type="term" value="F:NADP binding"/>
    <property type="evidence" value="ECO:0007669"/>
    <property type="project" value="InterPro"/>
</dbReference>
<dbReference type="Gene3D" id="3.40.50.12780">
    <property type="entry name" value="N-terminal domain of ligase-like"/>
    <property type="match status" value="1"/>
</dbReference>
<dbReference type="Pfam" id="PF00501">
    <property type="entry name" value="AMP-binding"/>
    <property type="match status" value="1"/>
</dbReference>